<evidence type="ECO:0000313" key="1">
    <source>
        <dbReference type="EMBL" id="SDI06850.1"/>
    </source>
</evidence>
<accession>A0A1G8HK83</accession>
<name>A0A1G8HK83_9CLOT</name>
<dbReference type="Proteomes" id="UP000183255">
    <property type="component" value="Unassembled WGS sequence"/>
</dbReference>
<sequence>MWIRSQDKKELVKVIRVYTSRIFGDKKGKYILWGQFSGTNLFGENKTTLGIYPTEERLMEELALIESALKENPEGFYEMR</sequence>
<evidence type="ECO:0000313" key="2">
    <source>
        <dbReference type="Proteomes" id="UP000183255"/>
    </source>
</evidence>
<protein>
    <recommendedName>
        <fullName evidence="3">WGR domain-containing protein</fullName>
    </recommendedName>
</protein>
<gene>
    <name evidence="1" type="ORF">SAMN05421804_101606</name>
</gene>
<evidence type="ECO:0008006" key="3">
    <source>
        <dbReference type="Google" id="ProtNLM"/>
    </source>
</evidence>
<organism evidence="1 2">
    <name type="scientific">Proteiniclasticum ruminis</name>
    <dbReference type="NCBI Taxonomy" id="398199"/>
    <lineage>
        <taxon>Bacteria</taxon>
        <taxon>Bacillati</taxon>
        <taxon>Bacillota</taxon>
        <taxon>Clostridia</taxon>
        <taxon>Eubacteriales</taxon>
        <taxon>Clostridiaceae</taxon>
        <taxon>Proteiniclasticum</taxon>
    </lineage>
</organism>
<reference evidence="1 2" key="1">
    <citation type="submission" date="2016-10" db="EMBL/GenBank/DDBJ databases">
        <authorList>
            <person name="de Groot N.N."/>
        </authorList>
    </citation>
    <scope>NUCLEOTIDE SEQUENCE [LARGE SCALE GENOMIC DNA]</scope>
    <source>
        <strain evidence="1 2">CGMCC 1.5058</strain>
    </source>
</reference>
<dbReference type="EMBL" id="FNDZ01000001">
    <property type="protein sequence ID" value="SDI06850.1"/>
    <property type="molecule type" value="Genomic_DNA"/>
</dbReference>
<proteinExistence type="predicted"/>
<dbReference type="AlphaFoldDB" id="A0A1G8HK83"/>
<dbReference type="RefSeq" id="WP_031573913.1">
    <property type="nucleotide sequence ID" value="NZ_FNDZ01000001.1"/>
</dbReference>